<dbReference type="OMA" id="HWPPESE"/>
<dbReference type="EMBL" id="LMWI01000001">
    <property type="protein sequence ID" value="KUJ47637.1"/>
    <property type="molecule type" value="Genomic_DNA"/>
</dbReference>
<reference evidence="1 2" key="1">
    <citation type="submission" date="2015-10" db="EMBL/GenBank/DDBJ databases">
        <authorList>
            <person name="Ju K.-S."/>
            <person name="Doroghazi J.R."/>
            <person name="Metcalf W.W."/>
        </authorList>
    </citation>
    <scope>NUCLEOTIDE SEQUENCE [LARGE SCALE GENOMIC DNA]</scope>
    <source>
        <strain evidence="1 2">NRRL B-24793</strain>
    </source>
</reference>
<dbReference type="Proteomes" id="UP000053246">
    <property type="component" value="Unassembled WGS sequence"/>
</dbReference>
<evidence type="ECO:0000313" key="2">
    <source>
        <dbReference type="Proteomes" id="UP000053246"/>
    </source>
</evidence>
<name>A0A9X0I680_9ACTN</name>
<comment type="caution">
    <text evidence="1">The sequence shown here is derived from an EMBL/GenBank/DDBJ whole genome shotgun (WGS) entry which is preliminary data.</text>
</comment>
<keyword evidence="2" id="KW-1185">Reference proteome</keyword>
<gene>
    <name evidence="1" type="ORF">ADL17_00435</name>
</gene>
<organism evidence="1 2">
    <name type="scientific">Micromonospora maris</name>
    <dbReference type="NCBI Taxonomy" id="1003110"/>
    <lineage>
        <taxon>Bacteria</taxon>
        <taxon>Bacillati</taxon>
        <taxon>Actinomycetota</taxon>
        <taxon>Actinomycetes</taxon>
        <taxon>Micromonosporales</taxon>
        <taxon>Micromonosporaceae</taxon>
        <taxon>Micromonospora</taxon>
    </lineage>
</organism>
<proteinExistence type="predicted"/>
<evidence type="ECO:0000313" key="1">
    <source>
        <dbReference type="EMBL" id="KUJ47637.1"/>
    </source>
</evidence>
<dbReference type="AlphaFoldDB" id="A0A9X0I680"/>
<sequence>MDGVERSPVGRRSGEGGYVRRVSYDEYLSATALTFARRHRPVWSWQRWRRVCRCGADLPCRARHRIPINRGHWPPESEQ</sequence>
<protein>
    <submittedName>
        <fullName evidence="1">Uncharacterized protein</fullName>
    </submittedName>
</protein>
<accession>A0A9X0I680</accession>